<dbReference type="RefSeq" id="YP_009512645.1">
    <property type="nucleotide sequence ID" value="NC_039174.1"/>
</dbReference>
<protein>
    <submittedName>
        <fullName evidence="4">Ribosomal protein S19</fullName>
    </submittedName>
</protein>
<dbReference type="Gene3D" id="3.30.860.10">
    <property type="entry name" value="30s Ribosomal Protein S19, Chain A"/>
    <property type="match status" value="1"/>
</dbReference>
<dbReference type="GO" id="GO:0006412">
    <property type="term" value="P:translation"/>
    <property type="evidence" value="ECO:0007669"/>
    <property type="project" value="InterPro"/>
</dbReference>
<accession>A0A345WJU4</accession>
<keyword evidence="4" id="KW-0496">Mitochondrion</keyword>
<evidence type="ECO:0000313" key="4">
    <source>
        <dbReference type="EMBL" id="AXJ93337.1"/>
    </source>
</evidence>
<dbReference type="GeneID" id="37625951"/>
<dbReference type="GO" id="GO:1990904">
    <property type="term" value="C:ribonucleoprotein complex"/>
    <property type="evidence" value="ECO:0007669"/>
    <property type="project" value="UniProtKB-KW"/>
</dbReference>
<sequence length="91" mass="11076">MANINWKLNKISKSNFKKMLILKSTKELNGKNRIVFKKSDFISRLFLNKNILIYKGCFYRKLFVTKFILNYKFGEFAYTRKPFRYMLKSKK</sequence>
<gene>
    <name evidence="4" type="primary">rps19</name>
</gene>
<dbReference type="InterPro" id="IPR023575">
    <property type="entry name" value="Ribosomal_uS19_SF"/>
</dbReference>
<reference evidence="4" key="1">
    <citation type="submission" date="2017-10" db="EMBL/GenBank/DDBJ databases">
        <authorList>
            <person name="Banno H."/>
            <person name="Chua N.-H."/>
        </authorList>
    </citation>
    <scope>NUCLEOTIDE SEQUENCE</scope>
</reference>
<evidence type="ECO:0000256" key="2">
    <source>
        <dbReference type="ARBA" id="ARBA00022980"/>
    </source>
</evidence>
<evidence type="ECO:0000256" key="3">
    <source>
        <dbReference type="ARBA" id="ARBA00023274"/>
    </source>
</evidence>
<dbReference type="EMBL" id="MG272262">
    <property type="protein sequence ID" value="AXJ93337.1"/>
    <property type="molecule type" value="Genomic_DNA"/>
</dbReference>
<keyword evidence="3" id="KW-0687">Ribonucleoprotein</keyword>
<keyword evidence="2 4" id="KW-0689">Ribosomal protein</keyword>
<dbReference type="GO" id="GO:0005840">
    <property type="term" value="C:ribosome"/>
    <property type="evidence" value="ECO:0007669"/>
    <property type="project" value="UniProtKB-KW"/>
</dbReference>
<dbReference type="AlphaFoldDB" id="A0A345WJU4"/>
<dbReference type="SUPFAM" id="SSF54570">
    <property type="entry name" value="Ribosomal protein S19"/>
    <property type="match status" value="1"/>
</dbReference>
<organism evidence="4">
    <name type="scientific">Uronema marinum</name>
    <name type="common">Marine ciliate</name>
    <dbReference type="NCBI Taxonomy" id="35107"/>
    <lineage>
        <taxon>Eukaryota</taxon>
        <taxon>Sar</taxon>
        <taxon>Alveolata</taxon>
        <taxon>Ciliophora</taxon>
        <taxon>Intramacronucleata</taxon>
        <taxon>Oligohymenophorea</taxon>
        <taxon>Scuticociliatia</taxon>
        <taxon>Philasterida</taxon>
        <taxon>Uronematidae</taxon>
        <taxon>Uronema</taxon>
    </lineage>
</organism>
<name>A0A345WJU4_UROMR</name>
<reference evidence="4" key="2">
    <citation type="journal article" date="2018" name="Mitochondrial DNA Part B Resour">
        <title>Uronema marinum mitochondrion, complete genome.</title>
        <authorList>
            <person name="Li R."/>
            <person name="Gao Y."/>
            <person name="Hou Y."/>
            <person name="Ye S."/>
            <person name="Wang L."/>
            <person name="Sun J."/>
            <person name="Li Q."/>
        </authorList>
    </citation>
    <scope>NUCLEOTIDE SEQUENCE</scope>
</reference>
<geneLocation type="mitochondrion" evidence="4"/>
<proteinExistence type="inferred from homology"/>
<evidence type="ECO:0000256" key="1">
    <source>
        <dbReference type="ARBA" id="ARBA00007345"/>
    </source>
</evidence>
<dbReference type="GO" id="GO:0003735">
    <property type="term" value="F:structural constituent of ribosome"/>
    <property type="evidence" value="ECO:0007669"/>
    <property type="project" value="InterPro"/>
</dbReference>
<comment type="similarity">
    <text evidence="1">Belongs to the universal ribosomal protein uS19 family.</text>
</comment>